<dbReference type="OrthoDB" id="8683087at2"/>
<evidence type="ECO:0008006" key="3">
    <source>
        <dbReference type="Google" id="ProtNLM"/>
    </source>
</evidence>
<reference evidence="1 2" key="1">
    <citation type="submission" date="2019-08" db="EMBL/GenBank/DDBJ databases">
        <authorList>
            <person name="Peeters C."/>
        </authorList>
    </citation>
    <scope>NUCLEOTIDE SEQUENCE [LARGE SCALE GENOMIC DNA]</scope>
    <source>
        <strain evidence="1 2">LMG 31108</strain>
    </source>
</reference>
<keyword evidence="2" id="KW-1185">Reference proteome</keyword>
<dbReference type="RefSeq" id="WP_150669354.1">
    <property type="nucleotide sequence ID" value="NZ_CABPSB010000008.1"/>
</dbReference>
<dbReference type="Pfam" id="PF11162">
    <property type="entry name" value="DUF2946"/>
    <property type="match status" value="1"/>
</dbReference>
<dbReference type="InterPro" id="IPR021333">
    <property type="entry name" value="DUF2946"/>
</dbReference>
<proteinExistence type="predicted"/>
<dbReference type="AlphaFoldDB" id="A0A5E4VJ81"/>
<organism evidence="1 2">
    <name type="scientific">Pandoraea anhela</name>
    <dbReference type="NCBI Taxonomy" id="2508295"/>
    <lineage>
        <taxon>Bacteria</taxon>
        <taxon>Pseudomonadati</taxon>
        <taxon>Pseudomonadota</taxon>
        <taxon>Betaproteobacteria</taxon>
        <taxon>Burkholderiales</taxon>
        <taxon>Burkholderiaceae</taxon>
        <taxon>Pandoraea</taxon>
    </lineage>
</organism>
<name>A0A5E4VJ81_9BURK</name>
<dbReference type="Proteomes" id="UP000406256">
    <property type="component" value="Unassembled WGS sequence"/>
</dbReference>
<evidence type="ECO:0000313" key="1">
    <source>
        <dbReference type="EMBL" id="VVE12352.1"/>
    </source>
</evidence>
<protein>
    <recommendedName>
        <fullName evidence="3">DUF2946 domain-containing protein</fullName>
    </recommendedName>
</protein>
<accession>A0A5E4VJ81</accession>
<evidence type="ECO:0000313" key="2">
    <source>
        <dbReference type="Proteomes" id="UP000406256"/>
    </source>
</evidence>
<gene>
    <name evidence="1" type="ORF">PAN31108_02692</name>
</gene>
<dbReference type="EMBL" id="CABPSB010000008">
    <property type="protein sequence ID" value="VVE12352.1"/>
    <property type="molecule type" value="Genomic_DNA"/>
</dbReference>
<sequence>MSLTARRRLTAWLGLAAMWLAVAMPVVSQGLAAHRAAQARLLDLAFCTVDGEARALPTLMTVTSMAVVTTGLGHVHDGNASAPNASHMAHALHAAHDTQGDLCGYCSLLANHPPLVMPALAGAVSFAWIARAGPVAPARPSNTPLAYTPPARAPPAVS</sequence>